<dbReference type="InterPro" id="IPR038577">
    <property type="entry name" value="GT10-like_C_sf"/>
</dbReference>
<feature type="region of interest" description="Disordered" evidence="14">
    <location>
        <begin position="570"/>
        <end position="590"/>
    </location>
</feature>
<dbReference type="AlphaFoldDB" id="A0A1D6PZE1"/>
<dbReference type="GO" id="GO:0008417">
    <property type="term" value="F:fucosyltransferase activity"/>
    <property type="evidence" value="ECO:0007669"/>
    <property type="project" value="InterPro"/>
</dbReference>
<keyword evidence="5 13" id="KW-0808">Transferase</keyword>
<evidence type="ECO:0000256" key="1">
    <source>
        <dbReference type="ARBA" id="ARBA00004447"/>
    </source>
</evidence>
<dbReference type="ExpressionAtlas" id="A0A1D6PZE1">
    <property type="expression patterns" value="baseline and differential"/>
</dbReference>
<name>A0A1D6PZE1_MAIZE</name>
<evidence type="ECO:0000313" key="16">
    <source>
        <dbReference type="EMBL" id="AQK51797.1"/>
    </source>
</evidence>
<comment type="subcellular location">
    <subcellularLocation>
        <location evidence="1 13">Golgi apparatus</location>
        <location evidence="1 13">Golgi stack membrane</location>
        <topology evidence="1 13">Single-pass type II membrane protein</topology>
    </subcellularLocation>
</comment>
<feature type="domain" description="Fucosyltransferase C-terminal" evidence="15">
    <location>
        <begin position="207"/>
        <end position="371"/>
    </location>
</feature>
<dbReference type="Pfam" id="PF00852">
    <property type="entry name" value="Glyco_transf_10"/>
    <property type="match status" value="1"/>
</dbReference>
<organism evidence="16">
    <name type="scientific">Zea mays</name>
    <name type="common">Maize</name>
    <dbReference type="NCBI Taxonomy" id="4577"/>
    <lineage>
        <taxon>Eukaryota</taxon>
        <taxon>Viridiplantae</taxon>
        <taxon>Streptophyta</taxon>
        <taxon>Embryophyta</taxon>
        <taxon>Tracheophyta</taxon>
        <taxon>Spermatophyta</taxon>
        <taxon>Magnoliopsida</taxon>
        <taxon>Liliopsida</taxon>
        <taxon>Poales</taxon>
        <taxon>Poaceae</taxon>
        <taxon>PACMAD clade</taxon>
        <taxon>Panicoideae</taxon>
        <taxon>Andropogonodae</taxon>
        <taxon>Andropogoneae</taxon>
        <taxon>Tripsacinae</taxon>
        <taxon>Zea</taxon>
    </lineage>
</organism>
<evidence type="ECO:0000256" key="2">
    <source>
        <dbReference type="ARBA" id="ARBA00004922"/>
    </source>
</evidence>
<reference evidence="16" key="1">
    <citation type="submission" date="2015-12" db="EMBL/GenBank/DDBJ databases">
        <title>Update maize B73 reference genome by single molecule sequencing technologies.</title>
        <authorList>
            <consortium name="Maize Genome Sequencing Project"/>
            <person name="Ware D."/>
        </authorList>
    </citation>
    <scope>NUCLEOTIDE SEQUENCE</scope>
    <source>
        <tissue evidence="16">Seedling</tissue>
    </source>
</reference>
<keyword evidence="7" id="KW-0735">Signal-anchor</keyword>
<dbReference type="Gene3D" id="3.40.50.11660">
    <property type="entry name" value="Glycosyl transferase family 10, C-terminal domain"/>
    <property type="match status" value="1"/>
</dbReference>
<keyword evidence="4 13" id="KW-0328">Glycosyltransferase</keyword>
<dbReference type="PANTHER" id="PTHR11929">
    <property type="entry name" value="ALPHA- 1,3 -FUCOSYLTRANSFERASE"/>
    <property type="match status" value="1"/>
</dbReference>
<keyword evidence="6 13" id="KW-0812">Transmembrane</keyword>
<dbReference type="PANTHER" id="PTHR11929:SF220">
    <property type="entry name" value="FUCOSYLTRANSFERASE"/>
    <property type="match status" value="1"/>
</dbReference>
<dbReference type="InterPro" id="IPR001503">
    <property type="entry name" value="Glyco_trans_10"/>
</dbReference>
<protein>
    <recommendedName>
        <fullName evidence="13">Fucosyltransferase</fullName>
        <ecNumber evidence="13">2.4.1.-</ecNumber>
    </recommendedName>
</protein>
<dbReference type="FunFam" id="3.40.50.11660:FF:000005">
    <property type="entry name" value="Glycoprotein 3-alpha-L-fucosyltransferase A"/>
    <property type="match status" value="1"/>
</dbReference>
<evidence type="ECO:0000256" key="13">
    <source>
        <dbReference type="RuleBase" id="RU003832"/>
    </source>
</evidence>
<sequence length="706" mass="78249">MKGSSHSQAGAQAVRRRRWGCLLPLLVGAAFLAEIAFLGRLDMAKNAEAVESWTTSFYRRSADLGDAVGGGAASRAGGDSEDEEIRLCEQRLEREDAVPYDRDFDSDPVLVGGAAKDWNKCYVGCEFGFSASKTPDATFGIAPDPSVDGILRSMESSQYYSENNIDVARGRGYKIVMTTSLSSDVPVGYFSWAEYDIMAPVPPKTEEALAAAFISNCGARNFRLQALEMLENLDVKIDSYGSCHRNRDGKVDKVDTLKRYRFSLAFENSNEEDYVTEKFFQSLVAGSIPVVVGAPNIQEFSPGEGAILHIKELDDVASVAKTMKNIASNPDAFNQSLRWKYDGPSDSFKALIDMAAVHSSCRLCIHIATKIHLKEERTPKFTNRPCSCSTKKGTIYHLFIRERGRFKSESIYMRYGSFTIVLTLQSKDIERSGQLTLGALESAVLGKFRSLNHVPVWKDERPPSIRAGMGMSWLYSWTPGRLDLEAAAPAAALLSQAMLKAEMSVMPEEIPLVGTEEAKIEDVIALIAQKVIPLKPLSKSEEEEEQITLVMSSFFDIEEGVGDTFGNYGTEEKIGSSNPATVEDKGKGPIRNDEAKKAIEGDTPLSEEPFDQEFGCRKYRALKNKRNVEGKVAHKEIVKLRFASTMISEFLLTAYEDQPLRLRSGLIFLSDIWKKGDKKISIEESIKNREKAQHAIEKAADITRKL</sequence>
<accession>A0A1D6PZE1</accession>
<dbReference type="EC" id="2.4.1.-" evidence="13"/>
<keyword evidence="12" id="KW-0961">Cell wall biogenesis/degradation</keyword>
<evidence type="ECO:0000256" key="14">
    <source>
        <dbReference type="SAM" id="MobiDB-lite"/>
    </source>
</evidence>
<dbReference type="GO" id="GO:0032580">
    <property type="term" value="C:Golgi cisterna membrane"/>
    <property type="evidence" value="ECO:0007669"/>
    <property type="project" value="UniProtKB-SubCell"/>
</dbReference>
<dbReference type="SUPFAM" id="SSF53756">
    <property type="entry name" value="UDP-Glycosyltransferase/glycogen phosphorylase"/>
    <property type="match status" value="1"/>
</dbReference>
<evidence type="ECO:0000256" key="6">
    <source>
        <dbReference type="ARBA" id="ARBA00022692"/>
    </source>
</evidence>
<dbReference type="UniPathway" id="UPA00378"/>
<evidence type="ECO:0000256" key="3">
    <source>
        <dbReference type="ARBA" id="ARBA00008919"/>
    </source>
</evidence>
<gene>
    <name evidence="16" type="ORF">ZEAMMB73_Zm00001d050020</name>
</gene>
<keyword evidence="9 13" id="KW-0333">Golgi apparatus</keyword>
<evidence type="ECO:0000256" key="12">
    <source>
        <dbReference type="ARBA" id="ARBA00023316"/>
    </source>
</evidence>
<keyword evidence="11" id="KW-0325">Glycoprotein</keyword>
<evidence type="ECO:0000256" key="9">
    <source>
        <dbReference type="ARBA" id="ARBA00023034"/>
    </source>
</evidence>
<keyword evidence="8 13" id="KW-1133">Transmembrane helix</keyword>
<dbReference type="InParanoid" id="A0A1D6PZE1"/>
<dbReference type="InterPro" id="IPR055270">
    <property type="entry name" value="Glyco_tran_10_C"/>
</dbReference>
<evidence type="ECO:0000259" key="15">
    <source>
        <dbReference type="Pfam" id="PF00852"/>
    </source>
</evidence>
<evidence type="ECO:0000256" key="8">
    <source>
        <dbReference type="ARBA" id="ARBA00022989"/>
    </source>
</evidence>
<comment type="similarity">
    <text evidence="3 13">Belongs to the glycosyltransferase 10 family.</text>
</comment>
<evidence type="ECO:0000256" key="11">
    <source>
        <dbReference type="ARBA" id="ARBA00023180"/>
    </source>
</evidence>
<evidence type="ECO:0000256" key="7">
    <source>
        <dbReference type="ARBA" id="ARBA00022968"/>
    </source>
</evidence>
<evidence type="ECO:0000256" key="10">
    <source>
        <dbReference type="ARBA" id="ARBA00023136"/>
    </source>
</evidence>
<dbReference type="EMBL" id="CM000780">
    <property type="protein sequence ID" value="AQK51797.1"/>
    <property type="molecule type" value="Genomic_DNA"/>
</dbReference>
<comment type="pathway">
    <text evidence="2">Protein modification; protein glycosylation.</text>
</comment>
<proteinExistence type="inferred from homology"/>
<feature type="transmembrane region" description="Helical" evidence="13">
    <location>
        <begin position="21"/>
        <end position="39"/>
    </location>
</feature>
<dbReference type="GO" id="GO:0071555">
    <property type="term" value="P:cell wall organization"/>
    <property type="evidence" value="ECO:0007669"/>
    <property type="project" value="UniProtKB-KW"/>
</dbReference>
<evidence type="ECO:0000256" key="4">
    <source>
        <dbReference type="ARBA" id="ARBA00022676"/>
    </source>
</evidence>
<evidence type="ECO:0000256" key="5">
    <source>
        <dbReference type="ARBA" id="ARBA00022679"/>
    </source>
</evidence>
<keyword evidence="10 13" id="KW-0472">Membrane</keyword>